<evidence type="ECO:0000256" key="12">
    <source>
        <dbReference type="ARBA" id="ARBA00022917"/>
    </source>
</evidence>
<dbReference type="Pfam" id="PF03484">
    <property type="entry name" value="B5"/>
    <property type="match status" value="1"/>
</dbReference>
<evidence type="ECO:0000256" key="5">
    <source>
        <dbReference type="ARBA" id="ARBA00022555"/>
    </source>
</evidence>
<dbReference type="GO" id="GO:0005524">
    <property type="term" value="F:ATP binding"/>
    <property type="evidence" value="ECO:0007669"/>
    <property type="project" value="UniProtKB-UniRule"/>
</dbReference>
<evidence type="ECO:0000256" key="4">
    <source>
        <dbReference type="ARBA" id="ARBA00022490"/>
    </source>
</evidence>
<dbReference type="Gene3D" id="3.30.70.380">
    <property type="entry name" value="Ferrodoxin-fold anticodon-binding domain"/>
    <property type="match status" value="1"/>
</dbReference>
<dbReference type="Gene3D" id="3.30.56.10">
    <property type="match status" value="2"/>
</dbReference>
<feature type="binding site" evidence="15">
    <location>
        <position position="516"/>
    </location>
    <ligand>
        <name>Mg(2+)</name>
        <dbReference type="ChEBI" id="CHEBI:18420"/>
        <note>shared with alpha subunit</note>
    </ligand>
</feature>
<keyword evidence="10 15" id="KW-0460">Magnesium</keyword>
<evidence type="ECO:0000256" key="10">
    <source>
        <dbReference type="ARBA" id="ARBA00022842"/>
    </source>
</evidence>
<comment type="catalytic activity">
    <reaction evidence="14 15">
        <text>tRNA(Phe) + L-phenylalanine + ATP = L-phenylalanyl-tRNA(Phe) + AMP + diphosphate + H(+)</text>
        <dbReference type="Rhea" id="RHEA:19413"/>
        <dbReference type="Rhea" id="RHEA-COMP:9668"/>
        <dbReference type="Rhea" id="RHEA-COMP:9699"/>
        <dbReference type="ChEBI" id="CHEBI:15378"/>
        <dbReference type="ChEBI" id="CHEBI:30616"/>
        <dbReference type="ChEBI" id="CHEBI:33019"/>
        <dbReference type="ChEBI" id="CHEBI:58095"/>
        <dbReference type="ChEBI" id="CHEBI:78442"/>
        <dbReference type="ChEBI" id="CHEBI:78531"/>
        <dbReference type="ChEBI" id="CHEBI:456215"/>
        <dbReference type="EC" id="6.1.1.20"/>
    </reaction>
</comment>
<dbReference type="SUPFAM" id="SSF50249">
    <property type="entry name" value="Nucleic acid-binding proteins"/>
    <property type="match status" value="1"/>
</dbReference>
<keyword evidence="13 15" id="KW-0030">Aminoacyl-tRNA synthetase</keyword>
<protein>
    <recommendedName>
        <fullName evidence="15">Phenylalanine--tRNA ligase beta subunit</fullName>
        <ecNumber evidence="15">6.1.1.20</ecNumber>
    </recommendedName>
    <alternativeName>
        <fullName evidence="15">Phenylalanyl-tRNA synthetase beta subunit</fullName>
        <shortName evidence="15">PheRS</shortName>
    </alternativeName>
</protein>
<evidence type="ECO:0000256" key="11">
    <source>
        <dbReference type="ARBA" id="ARBA00022884"/>
    </source>
</evidence>
<dbReference type="KEGG" id="arep:ID810_05250"/>
<sequence length="883" mass="94107">MPYVPIEWLREHVDVPASTTAEQLAADLVRVGLEEERIVPPAITGPLVVGKVLSRQAKEQSNGKVINYCRVDVGEHNDAPGTGKEPSDLPSRGIVCGAHNFDVGDTVVVSLPGAVLPGGFAIAARKTYGHISDGMICSARELGIGEDHDGIIVLDEWLAEHGHDGEELPAPGTNALGLLGLGEEILEINITPDRGYCFSMRGVAREYSHATGARFRDPADASDTALFPHGVSEGSEDGFPVVVAEDTHPIHGRAGCDRYVARVVRGIDPAAQSPTWMRDRLTAAGMRPISLAVDVTNYVMLDLGQPLHAFDLGRLNAPVVVRRARPGESLTFLDEVTRTLDVEDLVICDSPDGEGSRALVLAGVFGGAETEVSAITTDVLIEAAHFDAVSVARSARRYRLPTESSKRNERGVDTALAAVAAQRAVDLLVEYGGGTADDAATDINRTVAPQPMMVRADAAERLTGVAYGTQRVSELLRAIGCTVVGAGQDEQGHDLLSVTPPTWRPDLVGAAHLAEEVARLDGYDRIPVIIPTASAGTGLTLRQRARRDVVRALTAAGLTQVLSYPFVGDVHERLEIPAEDPRRRALRLANPLAEDAPLMRTSVIDSLVETARRNVSRGLEDVALYEVGTVTLPEGTVPAPIPGTRQRPTVEEVRALEAGTPYQPTHVGVVLAGERERAGVLGASRVWDWADALQIVRTVAAALGVAVEVHAPEQPYAPLHPGRTAEVRLASVRRGRDLVAGAVVAHVGELHPRVVRELGLPARACVAEIDLEPLLAAVEGAGVLQVSPVLTFPPAKEDVALVVDEGVPASEVEAVVRQAAGDLVEEVRLFDVFRGEQVGEGRKSLAFSLRLRGDHTLTAEEISAVRKRIVKRAAKRLGAELRA</sequence>
<dbReference type="NCBIfam" id="TIGR00472">
    <property type="entry name" value="pheT_bact"/>
    <property type="match status" value="1"/>
</dbReference>
<dbReference type="InterPro" id="IPR009061">
    <property type="entry name" value="DNA-bd_dom_put_sf"/>
</dbReference>
<evidence type="ECO:0000313" key="20">
    <source>
        <dbReference type="EMBL" id="QPL06306.1"/>
    </source>
</evidence>
<dbReference type="GO" id="GO:0009328">
    <property type="term" value="C:phenylalanine-tRNA ligase complex"/>
    <property type="evidence" value="ECO:0007669"/>
    <property type="project" value="TreeGrafter"/>
</dbReference>
<dbReference type="SUPFAM" id="SSF55681">
    <property type="entry name" value="Class II aaRS and biotin synthetases"/>
    <property type="match status" value="1"/>
</dbReference>
<evidence type="ECO:0000313" key="21">
    <source>
        <dbReference type="Proteomes" id="UP000594637"/>
    </source>
</evidence>
<dbReference type="InterPro" id="IPR033714">
    <property type="entry name" value="tRNA_bind_bactPheRS"/>
</dbReference>
<evidence type="ECO:0000256" key="8">
    <source>
        <dbReference type="ARBA" id="ARBA00022741"/>
    </source>
</evidence>
<dbReference type="Proteomes" id="UP000594637">
    <property type="component" value="Chromosome"/>
</dbReference>
<dbReference type="SMART" id="SM00896">
    <property type="entry name" value="FDX-ACB"/>
    <property type="match status" value="1"/>
</dbReference>
<evidence type="ECO:0000256" key="3">
    <source>
        <dbReference type="ARBA" id="ARBA00011209"/>
    </source>
</evidence>
<feature type="binding site" evidence="15">
    <location>
        <position position="515"/>
    </location>
    <ligand>
        <name>Mg(2+)</name>
        <dbReference type="ChEBI" id="CHEBI:18420"/>
        <note>shared with alpha subunit</note>
    </ligand>
</feature>
<dbReference type="GO" id="GO:0000049">
    <property type="term" value="F:tRNA binding"/>
    <property type="evidence" value="ECO:0007669"/>
    <property type="project" value="UniProtKB-UniRule"/>
</dbReference>
<dbReference type="InterPro" id="IPR041616">
    <property type="entry name" value="PheRS_beta_core"/>
</dbReference>
<accession>A0A7T0PWE1</accession>
<evidence type="ECO:0000256" key="13">
    <source>
        <dbReference type="ARBA" id="ARBA00023146"/>
    </source>
</evidence>
<comment type="subcellular location">
    <subcellularLocation>
        <location evidence="1 15">Cytoplasm</location>
    </subcellularLocation>
</comment>
<evidence type="ECO:0000259" key="19">
    <source>
        <dbReference type="PROSITE" id="PS51483"/>
    </source>
</evidence>
<dbReference type="InterPro" id="IPR005121">
    <property type="entry name" value="Fdx_antiC-bd"/>
</dbReference>
<dbReference type="Gene3D" id="3.30.930.10">
    <property type="entry name" value="Bira Bifunctional Protein, Domain 2"/>
    <property type="match status" value="1"/>
</dbReference>
<dbReference type="CDD" id="cd00769">
    <property type="entry name" value="PheRS_beta_core"/>
    <property type="match status" value="1"/>
</dbReference>
<keyword evidence="11 16" id="KW-0694">RNA-binding</keyword>
<dbReference type="GO" id="GO:0006432">
    <property type="term" value="P:phenylalanyl-tRNA aminoacylation"/>
    <property type="evidence" value="ECO:0007669"/>
    <property type="project" value="UniProtKB-UniRule"/>
</dbReference>
<reference evidence="20 21" key="1">
    <citation type="submission" date="2020-11" db="EMBL/GenBank/DDBJ databases">
        <title>Actinomyces sp. ZJ750.</title>
        <authorList>
            <person name="Zhou J."/>
        </authorList>
    </citation>
    <scope>NUCLEOTIDE SEQUENCE [LARGE SCALE GENOMIC DNA]</scope>
    <source>
        <strain evidence="20 21">ZJ750</strain>
    </source>
</reference>
<dbReference type="InterPro" id="IPR002547">
    <property type="entry name" value="tRNA-bd_dom"/>
</dbReference>
<keyword evidence="12 15" id="KW-0648">Protein biosynthesis</keyword>
<dbReference type="Pfam" id="PF17759">
    <property type="entry name" value="tRNA_synthFbeta"/>
    <property type="match status" value="1"/>
</dbReference>
<organism evidence="20 21">
    <name type="scientific">Actinomyces respiraculi</name>
    <dbReference type="NCBI Taxonomy" id="2744574"/>
    <lineage>
        <taxon>Bacteria</taxon>
        <taxon>Bacillati</taxon>
        <taxon>Actinomycetota</taxon>
        <taxon>Actinomycetes</taxon>
        <taxon>Actinomycetales</taxon>
        <taxon>Actinomycetaceae</taxon>
        <taxon>Actinomyces</taxon>
    </lineage>
</organism>
<keyword evidence="4 15" id="KW-0963">Cytoplasm</keyword>
<dbReference type="Pfam" id="PF03483">
    <property type="entry name" value="B3_4"/>
    <property type="match status" value="1"/>
</dbReference>
<dbReference type="InterPro" id="IPR045060">
    <property type="entry name" value="Phe-tRNA-ligase_IIc_bsu"/>
</dbReference>
<comment type="caution">
    <text evidence="15">Lacks conserved residue(s) required for the propagation of feature annotation.</text>
</comment>
<keyword evidence="9 15" id="KW-0067">ATP-binding</keyword>
<evidence type="ECO:0000256" key="6">
    <source>
        <dbReference type="ARBA" id="ARBA00022598"/>
    </source>
</evidence>
<dbReference type="HAMAP" id="MF_00283">
    <property type="entry name" value="Phe_tRNA_synth_beta1"/>
    <property type="match status" value="1"/>
</dbReference>
<dbReference type="Gene3D" id="3.50.40.10">
    <property type="entry name" value="Phenylalanyl-trna Synthetase, Chain B, domain 3"/>
    <property type="match status" value="1"/>
</dbReference>
<dbReference type="InterPro" id="IPR045864">
    <property type="entry name" value="aa-tRNA-synth_II/BPL/LPL"/>
</dbReference>
<dbReference type="InterPro" id="IPR005147">
    <property type="entry name" value="tRNA_synthase_B5-dom"/>
</dbReference>
<evidence type="ECO:0000256" key="15">
    <source>
        <dbReference type="HAMAP-Rule" id="MF_00283"/>
    </source>
</evidence>
<feature type="domain" description="B5" evidence="19">
    <location>
        <begin position="447"/>
        <end position="528"/>
    </location>
</feature>
<evidence type="ECO:0000256" key="16">
    <source>
        <dbReference type="PROSITE-ProRule" id="PRU00209"/>
    </source>
</evidence>
<dbReference type="SUPFAM" id="SSF56037">
    <property type="entry name" value="PheT/TilS domain"/>
    <property type="match status" value="1"/>
</dbReference>
<dbReference type="RefSeq" id="WP_166857813.1">
    <property type="nucleotide sequence ID" value="NZ_CP063989.1"/>
</dbReference>
<dbReference type="PANTHER" id="PTHR10947">
    <property type="entry name" value="PHENYLALANYL-TRNA SYNTHETASE BETA CHAIN AND LEUCINE-RICH REPEAT-CONTAINING PROTEIN 47"/>
    <property type="match status" value="1"/>
</dbReference>
<evidence type="ECO:0000256" key="2">
    <source>
        <dbReference type="ARBA" id="ARBA00008653"/>
    </source>
</evidence>
<dbReference type="Gene3D" id="2.40.50.140">
    <property type="entry name" value="Nucleic acid-binding proteins"/>
    <property type="match status" value="1"/>
</dbReference>
<dbReference type="SMART" id="SM00873">
    <property type="entry name" value="B3_4"/>
    <property type="match status" value="1"/>
</dbReference>
<evidence type="ECO:0000256" key="9">
    <source>
        <dbReference type="ARBA" id="ARBA00022840"/>
    </source>
</evidence>
<keyword evidence="21" id="KW-1185">Reference proteome</keyword>
<dbReference type="Pfam" id="PF01588">
    <property type="entry name" value="tRNA_bind"/>
    <property type="match status" value="1"/>
</dbReference>
<keyword evidence="7 15" id="KW-0479">Metal-binding</keyword>
<dbReference type="SUPFAM" id="SSF46955">
    <property type="entry name" value="Putative DNA-binding domain"/>
    <property type="match status" value="1"/>
</dbReference>
<evidence type="ECO:0000256" key="1">
    <source>
        <dbReference type="ARBA" id="ARBA00004496"/>
    </source>
</evidence>
<gene>
    <name evidence="15" type="primary">pheT</name>
    <name evidence="20" type="ORF">ID810_05250</name>
</gene>
<evidence type="ECO:0000256" key="14">
    <source>
        <dbReference type="ARBA" id="ARBA00049255"/>
    </source>
</evidence>
<dbReference type="PROSITE" id="PS51483">
    <property type="entry name" value="B5"/>
    <property type="match status" value="1"/>
</dbReference>
<feature type="domain" description="FDX-ACB" evidence="18">
    <location>
        <begin position="790"/>
        <end position="882"/>
    </location>
</feature>
<comment type="cofactor">
    <cofactor evidence="15">
        <name>Mg(2+)</name>
        <dbReference type="ChEBI" id="CHEBI:18420"/>
    </cofactor>
    <text evidence="15">Binds 2 magnesium ions per tetramer.</text>
</comment>
<dbReference type="EC" id="6.1.1.20" evidence="15"/>
<evidence type="ECO:0000259" key="18">
    <source>
        <dbReference type="PROSITE" id="PS51447"/>
    </source>
</evidence>
<dbReference type="InterPro" id="IPR036690">
    <property type="entry name" value="Fdx_antiC-bd_sf"/>
</dbReference>
<dbReference type="CDD" id="cd02796">
    <property type="entry name" value="tRNA_bind_bactPheRS"/>
    <property type="match status" value="1"/>
</dbReference>
<dbReference type="GO" id="GO:0000287">
    <property type="term" value="F:magnesium ion binding"/>
    <property type="evidence" value="ECO:0007669"/>
    <property type="project" value="UniProtKB-UniRule"/>
</dbReference>
<dbReference type="PANTHER" id="PTHR10947:SF0">
    <property type="entry name" value="PHENYLALANINE--TRNA LIGASE BETA SUBUNIT"/>
    <property type="match status" value="1"/>
</dbReference>
<keyword evidence="5 16" id="KW-0820">tRNA-binding</keyword>
<dbReference type="FunFam" id="3.30.70.380:FF:000001">
    <property type="entry name" value="Phenylalanine--tRNA ligase beta subunit"/>
    <property type="match status" value="1"/>
</dbReference>
<dbReference type="GO" id="GO:0004826">
    <property type="term" value="F:phenylalanine-tRNA ligase activity"/>
    <property type="evidence" value="ECO:0007669"/>
    <property type="project" value="UniProtKB-UniRule"/>
</dbReference>
<evidence type="ECO:0000259" key="17">
    <source>
        <dbReference type="PROSITE" id="PS50886"/>
    </source>
</evidence>
<dbReference type="InterPro" id="IPR004532">
    <property type="entry name" value="Phe-tRNA-ligase_IIc_bsu_bact"/>
</dbReference>
<dbReference type="SUPFAM" id="SSF54991">
    <property type="entry name" value="Anticodon-binding domain of PheRS"/>
    <property type="match status" value="1"/>
</dbReference>
<dbReference type="InterPro" id="IPR020825">
    <property type="entry name" value="Phe-tRNA_synthase-like_B3/B4"/>
</dbReference>
<dbReference type="SMART" id="SM00874">
    <property type="entry name" value="B5"/>
    <property type="match status" value="1"/>
</dbReference>
<dbReference type="PROSITE" id="PS51447">
    <property type="entry name" value="FDX_ACB"/>
    <property type="match status" value="1"/>
</dbReference>
<dbReference type="InterPro" id="IPR012340">
    <property type="entry name" value="NA-bd_OB-fold"/>
</dbReference>
<comment type="subunit">
    <text evidence="3 15">Tetramer of two alpha and two beta subunits.</text>
</comment>
<dbReference type="EMBL" id="CP063989">
    <property type="protein sequence ID" value="QPL06306.1"/>
    <property type="molecule type" value="Genomic_DNA"/>
</dbReference>
<comment type="similarity">
    <text evidence="2 15">Belongs to the phenylalanyl-tRNA synthetase beta subunit family. Type 1 subfamily.</text>
</comment>
<evidence type="ECO:0000256" key="7">
    <source>
        <dbReference type="ARBA" id="ARBA00022723"/>
    </source>
</evidence>
<feature type="binding site" evidence="15">
    <location>
        <position position="506"/>
    </location>
    <ligand>
        <name>Mg(2+)</name>
        <dbReference type="ChEBI" id="CHEBI:18420"/>
        <note>shared with alpha subunit</note>
    </ligand>
</feature>
<proteinExistence type="inferred from homology"/>
<dbReference type="InterPro" id="IPR005146">
    <property type="entry name" value="B3/B4_tRNA-bd"/>
</dbReference>
<feature type="domain" description="TRNA-binding" evidence="17">
    <location>
        <begin position="41"/>
        <end position="169"/>
    </location>
</feature>
<dbReference type="Pfam" id="PF03147">
    <property type="entry name" value="FDX-ACB"/>
    <property type="match status" value="1"/>
</dbReference>
<keyword evidence="6 15" id="KW-0436">Ligase</keyword>
<name>A0A7T0PWE1_9ACTO</name>
<keyword evidence="8 15" id="KW-0547">Nucleotide-binding</keyword>
<dbReference type="AlphaFoldDB" id="A0A7T0PWE1"/>
<dbReference type="PROSITE" id="PS50886">
    <property type="entry name" value="TRBD"/>
    <property type="match status" value="1"/>
</dbReference>